<dbReference type="AlphaFoldDB" id="A0A1M6WXG4"/>
<dbReference type="OrthoDB" id="1683808at2"/>
<proteinExistence type="predicted"/>
<dbReference type="EMBL" id="FRBC01000029">
    <property type="protein sequence ID" value="SHK98462.1"/>
    <property type="molecule type" value="Genomic_DNA"/>
</dbReference>
<protein>
    <submittedName>
        <fullName evidence="2">DNA binding domain-containing protein, excisionase family</fullName>
    </submittedName>
</protein>
<accession>A0A1M6WXG4</accession>
<gene>
    <name evidence="2" type="ORF">SAMN05216582_1293</name>
</gene>
<dbReference type="GO" id="GO:0003677">
    <property type="term" value="F:DNA binding"/>
    <property type="evidence" value="ECO:0007669"/>
    <property type="project" value="InterPro"/>
</dbReference>
<evidence type="ECO:0000259" key="1">
    <source>
        <dbReference type="Pfam" id="PF12728"/>
    </source>
</evidence>
<dbReference type="Proteomes" id="UP000184263">
    <property type="component" value="Unassembled WGS sequence"/>
</dbReference>
<feature type="domain" description="Helix-turn-helix" evidence="1">
    <location>
        <begin position="8"/>
        <end position="58"/>
    </location>
</feature>
<reference evidence="2 3" key="1">
    <citation type="submission" date="2016-11" db="EMBL/GenBank/DDBJ databases">
        <authorList>
            <person name="Jaros S."/>
            <person name="Januszkiewicz K."/>
            <person name="Wedrychowicz H."/>
        </authorList>
    </citation>
    <scope>NUCLEOTIDE SEQUENCE [LARGE SCALE GENOMIC DNA]</scope>
    <source>
        <strain evidence="2 3">HD4</strain>
    </source>
</reference>
<dbReference type="InterPro" id="IPR010093">
    <property type="entry name" value="SinI_DNA-bd"/>
</dbReference>
<dbReference type="RefSeq" id="WP_073092016.1">
    <property type="nucleotide sequence ID" value="NZ_FRBC01000029.1"/>
</dbReference>
<dbReference type="NCBIfam" id="TIGR01764">
    <property type="entry name" value="excise"/>
    <property type="match status" value="1"/>
</dbReference>
<dbReference type="InterPro" id="IPR041657">
    <property type="entry name" value="HTH_17"/>
</dbReference>
<sequence length="66" mass="7306">MKVEKNILTVAEAACILSCSPHVIYRLIHSNALGAFKDAEGRPWRIPESCIKDYVASRMSNATSLK</sequence>
<organism evidence="2 3">
    <name type="scientific">Selenomonas ruminantium</name>
    <dbReference type="NCBI Taxonomy" id="971"/>
    <lineage>
        <taxon>Bacteria</taxon>
        <taxon>Bacillati</taxon>
        <taxon>Bacillota</taxon>
        <taxon>Negativicutes</taxon>
        <taxon>Selenomonadales</taxon>
        <taxon>Selenomonadaceae</taxon>
        <taxon>Selenomonas</taxon>
    </lineage>
</organism>
<dbReference type="Pfam" id="PF12728">
    <property type="entry name" value="HTH_17"/>
    <property type="match status" value="1"/>
</dbReference>
<evidence type="ECO:0000313" key="3">
    <source>
        <dbReference type="Proteomes" id="UP000184263"/>
    </source>
</evidence>
<name>A0A1M6WXG4_SELRU</name>
<evidence type="ECO:0000313" key="2">
    <source>
        <dbReference type="EMBL" id="SHK98462.1"/>
    </source>
</evidence>